<gene>
    <name evidence="3" type="ORF">EQW73_04825</name>
    <name evidence="4" type="ORF">EQW78_08320</name>
</gene>
<protein>
    <recommendedName>
        <fullName evidence="7">DUF2530 domain-containing protein</fullName>
    </recommendedName>
</protein>
<comment type="caution">
    <text evidence="4">The sequence shown here is derived from an EMBL/GenBank/DDBJ whole genome shotgun (WGS) entry which is preliminary data.</text>
</comment>
<dbReference type="RefSeq" id="WP_030150148.1">
    <property type="nucleotide sequence ID" value="NZ_JOFV01000002.1"/>
</dbReference>
<name>A0A4Q1KW85_9CELL</name>
<organism evidence="4 5">
    <name type="scientific">Oerskovia turbata</name>
    <dbReference type="NCBI Taxonomy" id="1713"/>
    <lineage>
        <taxon>Bacteria</taxon>
        <taxon>Bacillati</taxon>
        <taxon>Actinomycetota</taxon>
        <taxon>Actinomycetes</taxon>
        <taxon>Micrococcales</taxon>
        <taxon>Cellulomonadaceae</taxon>
        <taxon>Oerskovia</taxon>
    </lineage>
</organism>
<feature type="region of interest" description="Disordered" evidence="1">
    <location>
        <begin position="1"/>
        <end position="24"/>
    </location>
</feature>
<keyword evidence="2" id="KW-0812">Transmembrane</keyword>
<keyword evidence="2" id="KW-0472">Membrane</keyword>
<evidence type="ECO:0008006" key="7">
    <source>
        <dbReference type="Google" id="ProtNLM"/>
    </source>
</evidence>
<dbReference type="Proteomes" id="UP000289805">
    <property type="component" value="Unassembled WGS sequence"/>
</dbReference>
<evidence type="ECO:0000313" key="3">
    <source>
        <dbReference type="EMBL" id="RXR26815.1"/>
    </source>
</evidence>
<sequence>MKKMLPVDPDDYRGEPEAAPASTSRGSLWSYVLWATIAFAVAVLITAKPWAYWFVALGSVGVIAAVHLAWIVRCRVKGSPG</sequence>
<feature type="transmembrane region" description="Helical" evidence="2">
    <location>
        <begin position="51"/>
        <end position="72"/>
    </location>
</feature>
<proteinExistence type="predicted"/>
<keyword evidence="2" id="KW-1133">Transmembrane helix</keyword>
<dbReference type="AlphaFoldDB" id="A0A4Q1KW85"/>
<dbReference type="EMBL" id="SDJQ01000010">
    <property type="protein sequence ID" value="RXR34548.1"/>
    <property type="molecule type" value="Genomic_DNA"/>
</dbReference>
<keyword evidence="6" id="KW-1185">Reference proteome</keyword>
<evidence type="ECO:0000313" key="5">
    <source>
        <dbReference type="Proteomes" id="UP000289805"/>
    </source>
</evidence>
<evidence type="ECO:0000256" key="1">
    <source>
        <dbReference type="SAM" id="MobiDB-lite"/>
    </source>
</evidence>
<evidence type="ECO:0000256" key="2">
    <source>
        <dbReference type="SAM" id="Phobius"/>
    </source>
</evidence>
<feature type="transmembrane region" description="Helical" evidence="2">
    <location>
        <begin position="28"/>
        <end position="45"/>
    </location>
</feature>
<dbReference type="STRING" id="1713.GCA_000718325_00587"/>
<reference evidence="5 6" key="1">
    <citation type="submission" date="2019-01" db="EMBL/GenBank/DDBJ databases">
        <title>Oerskovia turbata Genome sequencing and assembly.</title>
        <authorList>
            <person name="Dou T."/>
        </authorList>
    </citation>
    <scope>NUCLEOTIDE SEQUENCE [LARGE SCALE GENOMIC DNA]</scope>
    <source>
        <strain evidence="4 5">JCM12123</strain>
        <strain evidence="3 6">JCM3160</strain>
    </source>
</reference>
<evidence type="ECO:0000313" key="4">
    <source>
        <dbReference type="EMBL" id="RXR34548.1"/>
    </source>
</evidence>
<dbReference type="Proteomes" id="UP000290517">
    <property type="component" value="Unassembled WGS sequence"/>
</dbReference>
<dbReference type="EMBL" id="SDJR01000003">
    <property type="protein sequence ID" value="RXR26815.1"/>
    <property type="molecule type" value="Genomic_DNA"/>
</dbReference>
<evidence type="ECO:0000313" key="6">
    <source>
        <dbReference type="Proteomes" id="UP000290517"/>
    </source>
</evidence>
<accession>A0A4Q1KW85</accession>